<proteinExistence type="predicted"/>
<accession>A0A9Q1KXV5</accession>
<evidence type="ECO:0000313" key="2">
    <source>
        <dbReference type="Proteomes" id="UP001153076"/>
    </source>
</evidence>
<dbReference type="Proteomes" id="UP001153076">
    <property type="component" value="Unassembled WGS sequence"/>
</dbReference>
<dbReference type="EMBL" id="JAKOGI010000008">
    <property type="protein sequence ID" value="KAJ8451699.1"/>
    <property type="molecule type" value="Genomic_DNA"/>
</dbReference>
<reference evidence="1" key="1">
    <citation type="submission" date="2022-04" db="EMBL/GenBank/DDBJ databases">
        <title>Carnegiea gigantea Genome sequencing and assembly v2.</title>
        <authorList>
            <person name="Copetti D."/>
            <person name="Sanderson M.J."/>
            <person name="Burquez A."/>
            <person name="Wojciechowski M.F."/>
        </authorList>
    </citation>
    <scope>NUCLEOTIDE SEQUENCE</scope>
    <source>
        <strain evidence="1">SGP5-SGP5p</strain>
        <tissue evidence="1">Aerial part</tissue>
    </source>
</reference>
<dbReference type="AlphaFoldDB" id="A0A9Q1KXV5"/>
<keyword evidence="2" id="KW-1185">Reference proteome</keyword>
<gene>
    <name evidence="1" type="ORF">Cgig2_018333</name>
</gene>
<sequence>MKRRLRAELASDFLESKTALEIVDLQVYRLHSKEKVRLFAALSPQSSHPAQTRTILSVALHPTIVAGYVVGWGYSADTLEFRPLEFEDTKSQVQRDHSHDSMELLKVTEAFVPGAKCQLELLTVYGDLKSYSECSVLELQSRFWKCPENTLETTLKLLIYYEWGYHAMIHTGMIENLIQQLDHYFARGSEKEIHIDSMDESSKFGSVGLPEAEELVKYVASREAQYDK</sequence>
<name>A0A9Q1KXV5_9CARY</name>
<protein>
    <submittedName>
        <fullName evidence="1">Uncharacterized protein</fullName>
    </submittedName>
</protein>
<comment type="caution">
    <text evidence="1">The sequence shown here is derived from an EMBL/GenBank/DDBJ whole genome shotgun (WGS) entry which is preliminary data.</text>
</comment>
<evidence type="ECO:0000313" key="1">
    <source>
        <dbReference type="EMBL" id="KAJ8451699.1"/>
    </source>
</evidence>
<organism evidence="1 2">
    <name type="scientific">Carnegiea gigantea</name>
    <dbReference type="NCBI Taxonomy" id="171969"/>
    <lineage>
        <taxon>Eukaryota</taxon>
        <taxon>Viridiplantae</taxon>
        <taxon>Streptophyta</taxon>
        <taxon>Embryophyta</taxon>
        <taxon>Tracheophyta</taxon>
        <taxon>Spermatophyta</taxon>
        <taxon>Magnoliopsida</taxon>
        <taxon>eudicotyledons</taxon>
        <taxon>Gunneridae</taxon>
        <taxon>Pentapetalae</taxon>
        <taxon>Caryophyllales</taxon>
        <taxon>Cactineae</taxon>
        <taxon>Cactaceae</taxon>
        <taxon>Cactoideae</taxon>
        <taxon>Echinocereeae</taxon>
        <taxon>Carnegiea</taxon>
    </lineage>
</organism>